<evidence type="ECO:0000313" key="2">
    <source>
        <dbReference type="EMBL" id="CAH2294184.1"/>
    </source>
</evidence>
<dbReference type="AlphaFoldDB" id="A0AAD1W6P6"/>
<organism evidence="2 3">
    <name type="scientific">Pelobates cultripes</name>
    <name type="common">Western spadefoot toad</name>
    <dbReference type="NCBI Taxonomy" id="61616"/>
    <lineage>
        <taxon>Eukaryota</taxon>
        <taxon>Metazoa</taxon>
        <taxon>Chordata</taxon>
        <taxon>Craniata</taxon>
        <taxon>Vertebrata</taxon>
        <taxon>Euteleostomi</taxon>
        <taxon>Amphibia</taxon>
        <taxon>Batrachia</taxon>
        <taxon>Anura</taxon>
        <taxon>Pelobatoidea</taxon>
        <taxon>Pelobatidae</taxon>
        <taxon>Pelobates</taxon>
    </lineage>
</organism>
<feature type="non-terminal residue" evidence="2">
    <location>
        <position position="1"/>
    </location>
</feature>
<accession>A0AAD1W6P6</accession>
<evidence type="ECO:0000256" key="1">
    <source>
        <dbReference type="SAM" id="MobiDB-lite"/>
    </source>
</evidence>
<name>A0AAD1W6P6_PELCU</name>
<protein>
    <submittedName>
        <fullName evidence="2">Uncharacterized protein</fullName>
    </submittedName>
</protein>
<dbReference type="Proteomes" id="UP001295444">
    <property type="component" value="Chromosome 05"/>
</dbReference>
<keyword evidence="3" id="KW-1185">Reference proteome</keyword>
<reference evidence="2" key="1">
    <citation type="submission" date="2022-03" db="EMBL/GenBank/DDBJ databases">
        <authorList>
            <person name="Alioto T."/>
            <person name="Alioto T."/>
            <person name="Gomez Garrido J."/>
        </authorList>
    </citation>
    <scope>NUCLEOTIDE SEQUENCE</scope>
</reference>
<dbReference type="EMBL" id="OW240916">
    <property type="protein sequence ID" value="CAH2294184.1"/>
    <property type="molecule type" value="Genomic_DNA"/>
</dbReference>
<feature type="region of interest" description="Disordered" evidence="1">
    <location>
        <begin position="36"/>
        <end position="57"/>
    </location>
</feature>
<proteinExistence type="predicted"/>
<evidence type="ECO:0000313" key="3">
    <source>
        <dbReference type="Proteomes" id="UP001295444"/>
    </source>
</evidence>
<gene>
    <name evidence="2" type="ORF">PECUL_23A033467</name>
</gene>
<sequence length="83" mass="9211">CDYKSRDRPSHSPQALTCCLSQSAWASSMCSQVGPAEETTQGAAEEVDSTPMLQLPHPYLTLKPDRCTYSRQRQPNPGGWSPW</sequence>